<dbReference type="OrthoDB" id="6146321at2759"/>
<dbReference type="EnsemblMetazoa" id="Aqu2.1.44606_001">
    <property type="protein sequence ID" value="Aqu2.1.44606_001"/>
    <property type="gene ID" value="Aqu2.1.44606"/>
</dbReference>
<protein>
    <submittedName>
        <fullName evidence="1">Uncharacterized protein</fullName>
    </submittedName>
</protein>
<reference evidence="1" key="1">
    <citation type="submission" date="2017-05" db="UniProtKB">
        <authorList>
            <consortium name="EnsemblMetazoa"/>
        </authorList>
    </citation>
    <scope>IDENTIFICATION</scope>
</reference>
<dbReference type="AlphaFoldDB" id="A0A1X7VXI1"/>
<sequence length="179" mass="19919">MSLVQPQLMQKERMSLYQVGGGMTKKRHPQVSLCMAERLANNRVKSCTSGVLNKERFHRRLEEGYGNSHYDVWKNKPLSHEKCVSLSHNIGLIAYPYTPEGTPLSFLTSIPFSFDGTDSIVFVGITMYIVAQRKPKHVTATSKSTVLSNFISQGKPEAAFKSCSDAIKSCEKIVTSGEN</sequence>
<proteinExistence type="predicted"/>
<name>A0A1X7VXI1_AMPQE</name>
<organism evidence="1">
    <name type="scientific">Amphimedon queenslandica</name>
    <name type="common">Sponge</name>
    <dbReference type="NCBI Taxonomy" id="400682"/>
    <lineage>
        <taxon>Eukaryota</taxon>
        <taxon>Metazoa</taxon>
        <taxon>Porifera</taxon>
        <taxon>Demospongiae</taxon>
        <taxon>Heteroscleromorpha</taxon>
        <taxon>Haplosclerida</taxon>
        <taxon>Niphatidae</taxon>
        <taxon>Amphimedon</taxon>
    </lineage>
</organism>
<dbReference type="InParanoid" id="A0A1X7VXI1"/>
<evidence type="ECO:0000313" key="1">
    <source>
        <dbReference type="EnsemblMetazoa" id="Aqu2.1.44606_001"/>
    </source>
</evidence>
<accession>A0A1X7VXI1</accession>